<keyword evidence="2" id="KW-0813">Transport</keyword>
<dbReference type="EMBL" id="AP025523">
    <property type="protein sequence ID" value="BDE07575.1"/>
    <property type="molecule type" value="Genomic_DNA"/>
</dbReference>
<name>A0AAN2CAE3_UNVUL</name>
<protein>
    <submittedName>
        <fullName evidence="5">ABC transporter substrate-binding protein</fullName>
    </submittedName>
</protein>
<evidence type="ECO:0000256" key="2">
    <source>
        <dbReference type="ARBA" id="ARBA00022448"/>
    </source>
</evidence>
<gene>
    <name evidence="5" type="ORF">WPS_28510</name>
</gene>
<dbReference type="Pfam" id="PF13416">
    <property type="entry name" value="SBP_bac_8"/>
    <property type="match status" value="1"/>
</dbReference>
<evidence type="ECO:0000256" key="1">
    <source>
        <dbReference type="ARBA" id="ARBA00008520"/>
    </source>
</evidence>
<feature type="signal peptide" evidence="4">
    <location>
        <begin position="1"/>
        <end position="31"/>
    </location>
</feature>
<keyword evidence="6" id="KW-1185">Reference proteome</keyword>
<dbReference type="InterPro" id="IPR006059">
    <property type="entry name" value="SBP"/>
</dbReference>
<keyword evidence="3 4" id="KW-0732">Signal</keyword>
<dbReference type="KEGG" id="vab:WPS_28510"/>
<evidence type="ECO:0000256" key="4">
    <source>
        <dbReference type="SAM" id="SignalP"/>
    </source>
</evidence>
<evidence type="ECO:0000256" key="3">
    <source>
        <dbReference type="ARBA" id="ARBA00022729"/>
    </source>
</evidence>
<dbReference type="InterPro" id="IPR050490">
    <property type="entry name" value="Bact_solute-bd_prot1"/>
</dbReference>
<dbReference type="Gene3D" id="3.40.190.10">
    <property type="entry name" value="Periplasmic binding protein-like II"/>
    <property type="match status" value="1"/>
</dbReference>
<organism evidence="5 6">
    <name type="scientific">Vulcanimicrobium alpinum</name>
    <dbReference type="NCBI Taxonomy" id="3016050"/>
    <lineage>
        <taxon>Bacteria</taxon>
        <taxon>Bacillati</taxon>
        <taxon>Vulcanimicrobiota</taxon>
        <taxon>Vulcanimicrobiia</taxon>
        <taxon>Vulcanimicrobiales</taxon>
        <taxon>Vulcanimicrobiaceae</taxon>
        <taxon>Vulcanimicrobium</taxon>
    </lineage>
</organism>
<accession>A0AAN2CAE3</accession>
<dbReference type="InterPro" id="IPR006311">
    <property type="entry name" value="TAT_signal"/>
</dbReference>
<evidence type="ECO:0000313" key="5">
    <source>
        <dbReference type="EMBL" id="BDE07575.1"/>
    </source>
</evidence>
<dbReference type="SUPFAM" id="SSF53850">
    <property type="entry name" value="Periplasmic binding protein-like II"/>
    <property type="match status" value="1"/>
</dbReference>
<dbReference type="PANTHER" id="PTHR43649:SF34">
    <property type="entry name" value="ABC TRANSPORTER PERIPLASMIC-BINDING PROTEIN YCJN-RELATED"/>
    <property type="match status" value="1"/>
</dbReference>
<feature type="chain" id="PRO_5042962460" evidence="4">
    <location>
        <begin position="32"/>
        <end position="438"/>
    </location>
</feature>
<dbReference type="Proteomes" id="UP001317532">
    <property type="component" value="Chromosome"/>
</dbReference>
<comment type="similarity">
    <text evidence="1">Belongs to the bacterial solute-binding protein 1 family.</text>
</comment>
<dbReference type="RefSeq" id="WP_317995156.1">
    <property type="nucleotide sequence ID" value="NZ_AP025523.1"/>
</dbReference>
<dbReference type="PANTHER" id="PTHR43649">
    <property type="entry name" value="ARABINOSE-BINDING PROTEIN-RELATED"/>
    <property type="match status" value="1"/>
</dbReference>
<dbReference type="PROSITE" id="PS51318">
    <property type="entry name" value="TAT"/>
    <property type="match status" value="1"/>
</dbReference>
<dbReference type="AlphaFoldDB" id="A0AAN2CAE3"/>
<proteinExistence type="inferred from homology"/>
<evidence type="ECO:0000313" key="6">
    <source>
        <dbReference type="Proteomes" id="UP001317532"/>
    </source>
</evidence>
<sequence length="438" mass="47839">MHDLDRRRFLALSAAGIGAAATAGLPAVASAADASPFKPEKGATLQLLRWTGFVKNDDIIWAENTKKFTAATGVPVQIQSLSWPDVTPKAALAAQVGSGPDIIMGWNDDPFVYPDKLVDMTDLAEYMGKNHGGYYDAARSYCYDPDVKRWVSFPIGVTGNSLVYRKSWAKDAGFAEFPKDLDGMLKLARGLKKAGHPCGFSLGHAVGDANSWTHWVLWSFGGKQANPDNSIAINSPETANALEYAKALYETMIEGVSGWLDPSNNQAFLAGQCGLTMNGISIWYVAKDQFPAIYPDIAHAVPSYGPSKQRTTLNNFSSAFIFKYSKYPQAAKEYLRFMLDSAQAGEWVTGMRGYVTPALKQYGDLPVWTSDPQITPYRDVLLSAKFDGFNGRPGKPAAQALDEFVVVDMFADACVNKMAVKDAMRKAETRLSAIYKRA</sequence>
<reference evidence="5 6" key="1">
    <citation type="journal article" date="2022" name="ISME Commun">
        <title>Vulcanimicrobium alpinus gen. nov. sp. nov., the first cultivated representative of the candidate phylum 'Eremiobacterota', is a metabolically versatile aerobic anoxygenic phototroph.</title>
        <authorList>
            <person name="Yabe S."/>
            <person name="Muto K."/>
            <person name="Abe K."/>
            <person name="Yokota A."/>
            <person name="Staudigel H."/>
            <person name="Tebo B.M."/>
        </authorList>
    </citation>
    <scope>NUCLEOTIDE SEQUENCE [LARGE SCALE GENOMIC DNA]</scope>
    <source>
        <strain evidence="5 6">WC8-2</strain>
    </source>
</reference>